<keyword evidence="4" id="KW-0479">Metal-binding</keyword>
<dbReference type="InterPro" id="IPR026590">
    <property type="entry name" value="Ssirtuin_cat_dom"/>
</dbReference>
<dbReference type="SUPFAM" id="SSF52467">
    <property type="entry name" value="DHS-like NAD/FAD-binding domain"/>
    <property type="match status" value="1"/>
</dbReference>
<feature type="compositionally biased region" description="Basic and acidic residues" evidence="5">
    <location>
        <begin position="106"/>
        <end position="124"/>
    </location>
</feature>
<keyword evidence="4" id="KW-0862">Zinc</keyword>
<evidence type="ECO:0000256" key="4">
    <source>
        <dbReference type="PROSITE-ProRule" id="PRU00236"/>
    </source>
</evidence>
<dbReference type="EMBL" id="KL659859">
    <property type="protein sequence ID" value="KFA68461.1"/>
    <property type="molecule type" value="Genomic_DNA"/>
</dbReference>
<dbReference type="InterPro" id="IPR026591">
    <property type="entry name" value="Sirtuin_cat_small_dom_sf"/>
</dbReference>
<evidence type="ECO:0000313" key="7">
    <source>
        <dbReference type="EMBL" id="KFA68461.1"/>
    </source>
</evidence>
<dbReference type="InterPro" id="IPR003000">
    <property type="entry name" value="Sirtuin"/>
</dbReference>
<dbReference type="InParanoid" id="A0A084QWX6"/>
<evidence type="ECO:0000256" key="3">
    <source>
        <dbReference type="ARBA" id="ARBA00023027"/>
    </source>
</evidence>
<dbReference type="PANTHER" id="PTHR47651:SF17">
    <property type="entry name" value="DEACETYLASE SIRTUIN-TYPE DOMAIN-CONTAINING PROTEIN"/>
    <property type="match status" value="1"/>
</dbReference>
<feature type="compositionally biased region" description="Basic and acidic residues" evidence="5">
    <location>
        <begin position="51"/>
        <end position="64"/>
    </location>
</feature>
<feature type="region of interest" description="Disordered" evidence="5">
    <location>
        <begin position="170"/>
        <end position="199"/>
    </location>
</feature>
<dbReference type="Pfam" id="PF02146">
    <property type="entry name" value="SIR2"/>
    <property type="match status" value="1"/>
</dbReference>
<feature type="binding site" evidence="4">
    <location>
        <position position="369"/>
    </location>
    <ligand>
        <name>Zn(2+)</name>
        <dbReference type="ChEBI" id="CHEBI:29105"/>
    </ligand>
</feature>
<keyword evidence="8" id="KW-1185">Reference proteome</keyword>
<dbReference type="OMA" id="CEEHEGV"/>
<comment type="similarity">
    <text evidence="1">Belongs to the sirtuin family. Class I subfamily.</text>
</comment>
<feature type="compositionally biased region" description="Polar residues" evidence="5">
    <location>
        <begin position="65"/>
        <end position="105"/>
    </location>
</feature>
<feature type="binding site" evidence="4">
    <location>
        <position position="388"/>
    </location>
    <ligand>
        <name>Zn(2+)</name>
        <dbReference type="ChEBI" id="CHEBI:29105"/>
    </ligand>
</feature>
<feature type="compositionally biased region" description="Polar residues" evidence="5">
    <location>
        <begin position="38"/>
        <end position="49"/>
    </location>
</feature>
<dbReference type="Gene3D" id="3.40.50.1220">
    <property type="entry name" value="TPP-binding domain"/>
    <property type="match status" value="1"/>
</dbReference>
<feature type="region of interest" description="Disordered" evidence="5">
    <location>
        <begin position="1"/>
        <end position="126"/>
    </location>
</feature>
<feature type="binding site" evidence="4">
    <location>
        <position position="391"/>
    </location>
    <ligand>
        <name>Zn(2+)</name>
        <dbReference type="ChEBI" id="CHEBI:29105"/>
    </ligand>
</feature>
<feature type="domain" description="Deacetylase sirtuin-type" evidence="6">
    <location>
        <begin position="214"/>
        <end position="524"/>
    </location>
</feature>
<evidence type="ECO:0000259" key="6">
    <source>
        <dbReference type="PROSITE" id="PS50305"/>
    </source>
</evidence>
<evidence type="ECO:0000313" key="8">
    <source>
        <dbReference type="Proteomes" id="UP000028524"/>
    </source>
</evidence>
<feature type="compositionally biased region" description="Polar residues" evidence="5">
    <location>
        <begin position="1"/>
        <end position="30"/>
    </location>
</feature>
<name>A0A084QWX6_STAC4</name>
<dbReference type="AlphaFoldDB" id="A0A084QWX6"/>
<dbReference type="PROSITE" id="PS50305">
    <property type="entry name" value="SIRTUIN"/>
    <property type="match status" value="1"/>
</dbReference>
<dbReference type="FunCoup" id="A0A084QWX6">
    <property type="interactions" value="72"/>
</dbReference>
<evidence type="ECO:0000256" key="1">
    <source>
        <dbReference type="ARBA" id="ARBA00006924"/>
    </source>
</evidence>
<sequence length="539" mass="59681">MNSIQSSGPTVKSSESTISIQIKNKTQAQNEGLERNVPSLSRQSTTNSPLERVRDSQSHSESFCHTDQSNQSNTSSGTDLDASPSNDGNGDHSVTGQRQEQSPSHTDPRAEASVEETSHLHDEPSDIVQDLVGATSPFRDDSMRDHGFSLDETEDTGNNVEAWLETSHLSAQLPHDQLTDRHGPPPAKRRRKARRPKERTTEYLDLTKANNNFNDQDTRQMERLVTALRKKKKIVVIAGAGISVSAGIPDFRSSTGLFATARTQHKLKVSGEQLFDASLYNHNETTESFHTMIREIAKITENAKPTPFHHFLASLAQEGRLMRLYSQNIDCIDTKMKPLSTNVPLNAKGPWPATIQLHGSLQYMVCTKCGSLKLFEAELFVGPETPLCEDCVLDDEIRTGLGKRSHGIGRLRPRLVLYNEYNPDGEAIGMVSSADLKTCPDAVVVVGTSLRVPGTRRLVKELCQATRSRNNGFTAWINIDSEPKGAEFKDCWDLVVRAKCDDIARLVALPPWDCNIDDDYLVAKDSDSNANTFRSTQQA</sequence>
<reference evidence="7 8" key="1">
    <citation type="journal article" date="2014" name="BMC Genomics">
        <title>Comparative genome sequencing reveals chemotype-specific gene clusters in the toxigenic black mold Stachybotrys.</title>
        <authorList>
            <person name="Semeiks J."/>
            <person name="Borek D."/>
            <person name="Otwinowski Z."/>
            <person name="Grishin N.V."/>
        </authorList>
    </citation>
    <scope>NUCLEOTIDE SEQUENCE [LARGE SCALE GENOMIC DNA]</scope>
    <source>
        <strain evidence="7 8">IBT 40285</strain>
    </source>
</reference>
<feature type="binding site" evidence="4">
    <location>
        <position position="366"/>
    </location>
    <ligand>
        <name>Zn(2+)</name>
        <dbReference type="ChEBI" id="CHEBI:29105"/>
    </ligand>
</feature>
<protein>
    <recommendedName>
        <fullName evidence="6">Deacetylase sirtuin-type domain-containing protein</fullName>
    </recommendedName>
</protein>
<proteinExistence type="inferred from homology"/>
<evidence type="ECO:0000256" key="5">
    <source>
        <dbReference type="SAM" id="MobiDB-lite"/>
    </source>
</evidence>
<dbReference type="InterPro" id="IPR029035">
    <property type="entry name" value="DHS-like_NAD/FAD-binding_dom"/>
</dbReference>
<dbReference type="GO" id="GO:0070403">
    <property type="term" value="F:NAD+ binding"/>
    <property type="evidence" value="ECO:0007669"/>
    <property type="project" value="InterPro"/>
</dbReference>
<keyword evidence="2" id="KW-0808">Transferase</keyword>
<dbReference type="STRING" id="1283841.A0A084QWX6"/>
<organism evidence="7 8">
    <name type="scientific">Stachybotrys chlorohalonatus (strain IBT 40285)</name>
    <dbReference type="NCBI Taxonomy" id="1283841"/>
    <lineage>
        <taxon>Eukaryota</taxon>
        <taxon>Fungi</taxon>
        <taxon>Dikarya</taxon>
        <taxon>Ascomycota</taxon>
        <taxon>Pezizomycotina</taxon>
        <taxon>Sordariomycetes</taxon>
        <taxon>Hypocreomycetidae</taxon>
        <taxon>Hypocreales</taxon>
        <taxon>Stachybotryaceae</taxon>
        <taxon>Stachybotrys</taxon>
    </lineage>
</organism>
<dbReference type="Gene3D" id="3.30.1600.10">
    <property type="entry name" value="SIR2/SIRT2 'Small Domain"/>
    <property type="match status" value="1"/>
</dbReference>
<accession>A0A084QWX6</accession>
<dbReference type="Proteomes" id="UP000028524">
    <property type="component" value="Unassembled WGS sequence"/>
</dbReference>
<feature type="active site" description="Proton acceptor" evidence="4">
    <location>
        <position position="358"/>
    </location>
</feature>
<feature type="compositionally biased region" description="Basic residues" evidence="5">
    <location>
        <begin position="187"/>
        <end position="197"/>
    </location>
</feature>
<dbReference type="HOGENOM" id="CLU_505443_0_0_1"/>
<dbReference type="GO" id="GO:0016740">
    <property type="term" value="F:transferase activity"/>
    <property type="evidence" value="ECO:0007669"/>
    <property type="project" value="UniProtKB-KW"/>
</dbReference>
<evidence type="ECO:0000256" key="2">
    <source>
        <dbReference type="ARBA" id="ARBA00022679"/>
    </source>
</evidence>
<keyword evidence="3" id="KW-0520">NAD</keyword>
<dbReference type="OrthoDB" id="2919105at2759"/>
<dbReference type="PANTHER" id="PTHR47651">
    <property type="entry name" value="NAD-DEPENDENT HISTONE DEACETYLASE HST4"/>
    <property type="match status" value="1"/>
</dbReference>
<dbReference type="GO" id="GO:0046872">
    <property type="term" value="F:metal ion binding"/>
    <property type="evidence" value="ECO:0007669"/>
    <property type="project" value="UniProtKB-KW"/>
</dbReference>
<gene>
    <name evidence="7" type="ORF">S40285_09498</name>
</gene>